<dbReference type="SUPFAM" id="SSF50370">
    <property type="entry name" value="Ricin B-like lectins"/>
    <property type="match status" value="1"/>
</dbReference>
<dbReference type="InterPro" id="IPR035992">
    <property type="entry name" value="Ricin_B-like_lectins"/>
</dbReference>
<dbReference type="Pfam" id="PF18962">
    <property type="entry name" value="Por_Secre_tail"/>
    <property type="match status" value="1"/>
</dbReference>
<dbReference type="Gene3D" id="3.20.20.80">
    <property type="entry name" value="Glycosidases"/>
    <property type="match status" value="1"/>
</dbReference>
<dbReference type="EMBL" id="BAABDK010000006">
    <property type="protein sequence ID" value="GAA4026403.1"/>
    <property type="molecule type" value="Genomic_DNA"/>
</dbReference>
<name>A0ABP7THD2_9BACT</name>
<dbReference type="Proteomes" id="UP001501469">
    <property type="component" value="Unassembled WGS sequence"/>
</dbReference>
<dbReference type="CDD" id="cd00161">
    <property type="entry name" value="beta-trefoil_Ricin-like"/>
    <property type="match status" value="1"/>
</dbReference>
<dbReference type="Pfam" id="PF14200">
    <property type="entry name" value="RicinB_lectin_2"/>
    <property type="match status" value="1"/>
</dbReference>
<feature type="domain" description="Ricin B lectin" evidence="1">
    <location>
        <begin position="561"/>
        <end position="615"/>
    </location>
</feature>
<feature type="domain" description="Secretion system C-terminal sorting" evidence="2">
    <location>
        <begin position="644"/>
        <end position="710"/>
    </location>
</feature>
<evidence type="ECO:0008006" key="5">
    <source>
        <dbReference type="Google" id="ProtNLM"/>
    </source>
</evidence>
<dbReference type="NCBIfam" id="TIGR04183">
    <property type="entry name" value="Por_Secre_tail"/>
    <property type="match status" value="1"/>
</dbReference>
<dbReference type="InterPro" id="IPR000772">
    <property type="entry name" value="Ricin_B_lectin"/>
</dbReference>
<evidence type="ECO:0000259" key="2">
    <source>
        <dbReference type="Pfam" id="PF18962"/>
    </source>
</evidence>
<proteinExistence type="predicted"/>
<sequence>MLALGLVQLAASAQAISPQFFGINYWNIKSGSDALTNPNTALTNDLRKADLRWMRIGGARFDDAVLWQNPASYVAAINYARSLGAEPIVQVPIKLSKDQLSSFVTYFASHNITVTYWAIGNEQDPANDPDTPDYNEPLKWSSGDYVNQYGYTYASWVLQYKALAIRLKNDLPNCKLIGPDFRLFYPEVMNDFYAKFLNDVGKASYLNTATNVKRPLLDHFVFHFYADKTETQLNTTFALLETLVGNTTASRAANGFAPLTIGVTEVNATNSNDGIALARADDFRAGQFVALMAKKTMQQGGLCFVPWSIFEGGGKGGTTDYSLYATDGTISALQRRSTMWHLAMLSNYRQANLMNGTKNDPNNNNVVFVAMRGPNGYTVLIMNTTGGTATTAGTTYSYRASLDNVLRGTETVRIALEGYAGITKQLAGSIGPGTTHLYNLDANGNLLAKVFYSQGTAAPQQQLAFNFVSKSSVAAGTQGFARPTSGSATADVTQYVGSATGVSSANWLLKPADPGYYFVVNQYTDLALRPKGATDAERIQENQPISQEALNETSLGQDYLQWRISYTGSGGYYRFQNKRSGKYLNVKGGGVTADIPLVQYSYFADYLSEQWRFDEVTVAEPLQARSAALAASAAPATTTGLTAYPNPATGTLYLTLDADAGHATLRDLTGRLCLAQAVARTGQLDVRSLAPGIYHLTVTTATGSLHQKIVKE</sequence>
<gene>
    <name evidence="3" type="ORF">GCM10022409_07980</name>
</gene>
<reference evidence="4" key="1">
    <citation type="journal article" date="2019" name="Int. J. Syst. Evol. Microbiol.">
        <title>The Global Catalogue of Microorganisms (GCM) 10K type strain sequencing project: providing services to taxonomists for standard genome sequencing and annotation.</title>
        <authorList>
            <consortium name="The Broad Institute Genomics Platform"/>
            <consortium name="The Broad Institute Genome Sequencing Center for Infectious Disease"/>
            <person name="Wu L."/>
            <person name="Ma J."/>
        </authorList>
    </citation>
    <scope>NUCLEOTIDE SEQUENCE [LARGE SCALE GENOMIC DNA]</scope>
    <source>
        <strain evidence="4">JCM 17225</strain>
    </source>
</reference>
<dbReference type="Gene3D" id="2.80.10.50">
    <property type="match status" value="1"/>
</dbReference>
<protein>
    <recommendedName>
        <fullName evidence="5">Secretion system C-terminal sorting domain-containing protein</fullName>
    </recommendedName>
</protein>
<dbReference type="SUPFAM" id="SSF51445">
    <property type="entry name" value="(Trans)glycosidases"/>
    <property type="match status" value="1"/>
</dbReference>
<evidence type="ECO:0000313" key="3">
    <source>
        <dbReference type="EMBL" id="GAA4026403.1"/>
    </source>
</evidence>
<comment type="caution">
    <text evidence="3">The sequence shown here is derived from an EMBL/GenBank/DDBJ whole genome shotgun (WGS) entry which is preliminary data.</text>
</comment>
<organism evidence="3 4">
    <name type="scientific">Hymenobacter glaciei</name>
    <dbReference type="NCBI Taxonomy" id="877209"/>
    <lineage>
        <taxon>Bacteria</taxon>
        <taxon>Pseudomonadati</taxon>
        <taxon>Bacteroidota</taxon>
        <taxon>Cytophagia</taxon>
        <taxon>Cytophagales</taxon>
        <taxon>Hymenobacteraceae</taxon>
        <taxon>Hymenobacter</taxon>
    </lineage>
</organism>
<dbReference type="InterPro" id="IPR017853">
    <property type="entry name" value="GH"/>
</dbReference>
<evidence type="ECO:0000259" key="1">
    <source>
        <dbReference type="Pfam" id="PF14200"/>
    </source>
</evidence>
<keyword evidence="4" id="KW-1185">Reference proteome</keyword>
<dbReference type="InterPro" id="IPR026444">
    <property type="entry name" value="Secre_tail"/>
</dbReference>
<accession>A0ABP7THD2</accession>
<evidence type="ECO:0000313" key="4">
    <source>
        <dbReference type="Proteomes" id="UP001501469"/>
    </source>
</evidence>